<dbReference type="EMBL" id="NOIG01000006">
    <property type="protein sequence ID" value="OYD50542.1"/>
    <property type="molecule type" value="Genomic_DNA"/>
</dbReference>
<sequence>MASLTLISGCSGPSREELARVKSECASFHKQERAKYGAIVKPIDHWTKDGHIVVELSEKVSEDASKYTSHLCVYDKDKGSIALPSVFERSRWSK</sequence>
<protein>
    <submittedName>
        <fullName evidence="1">Uncharacterized protein</fullName>
    </submittedName>
</protein>
<keyword evidence="2" id="KW-1185">Reference proteome</keyword>
<evidence type="ECO:0000313" key="2">
    <source>
        <dbReference type="Proteomes" id="UP000215441"/>
    </source>
</evidence>
<dbReference type="Proteomes" id="UP000215441">
    <property type="component" value="Unassembled WGS sequence"/>
</dbReference>
<name>A0A235ENE7_9BURK</name>
<gene>
    <name evidence="1" type="ORF">CBY09_10920</name>
</gene>
<evidence type="ECO:0000313" key="1">
    <source>
        <dbReference type="EMBL" id="OYD50542.1"/>
    </source>
</evidence>
<dbReference type="AlphaFoldDB" id="A0A235ENE7"/>
<comment type="caution">
    <text evidence="1">The sequence shown here is derived from an EMBL/GenBank/DDBJ whole genome shotgun (WGS) entry which is preliminary data.</text>
</comment>
<organism evidence="1 2">
    <name type="scientific">Acidovorax kalamii</name>
    <dbReference type="NCBI Taxonomy" id="2004485"/>
    <lineage>
        <taxon>Bacteria</taxon>
        <taxon>Pseudomonadati</taxon>
        <taxon>Pseudomonadota</taxon>
        <taxon>Betaproteobacteria</taxon>
        <taxon>Burkholderiales</taxon>
        <taxon>Comamonadaceae</taxon>
        <taxon>Acidovorax</taxon>
    </lineage>
</organism>
<reference evidence="1 2" key="1">
    <citation type="submission" date="2017-07" db="EMBL/GenBank/DDBJ databases">
        <title>Acidovorax KNDSW TSA 6 genome sequence and assembly.</title>
        <authorList>
            <person name="Mayilraj S."/>
        </authorList>
    </citation>
    <scope>NUCLEOTIDE SEQUENCE [LARGE SCALE GENOMIC DNA]</scope>
    <source>
        <strain evidence="1 2">KNDSW-TSA6</strain>
    </source>
</reference>
<accession>A0A235ENE7</accession>
<proteinExistence type="predicted"/>